<feature type="region of interest" description="Disordered" evidence="6">
    <location>
        <begin position="133"/>
        <end position="199"/>
    </location>
</feature>
<evidence type="ECO:0000256" key="2">
    <source>
        <dbReference type="ARBA" id="ARBA00004496"/>
    </source>
</evidence>
<comment type="subcellular location">
    <subcellularLocation>
        <location evidence="2">Cytoplasm</location>
    </subcellularLocation>
    <subcellularLocation>
        <location evidence="1">Nucleus</location>
    </subcellularLocation>
</comment>
<feature type="compositionally biased region" description="Polar residues" evidence="6">
    <location>
        <begin position="161"/>
        <end position="174"/>
    </location>
</feature>
<dbReference type="GO" id="GO:0005634">
    <property type="term" value="C:nucleus"/>
    <property type="evidence" value="ECO:0007669"/>
    <property type="project" value="UniProtKB-SubCell"/>
</dbReference>
<evidence type="ECO:0000256" key="4">
    <source>
        <dbReference type="ARBA" id="ARBA00022490"/>
    </source>
</evidence>
<reference evidence="7 8" key="1">
    <citation type="journal article" date="2018" name="IMA Fungus">
        <title>IMA Genome-F 9: Draft genome sequence of Annulohypoxylon stygium, Aspergillus mulundensis, Berkeleyomyces basicola (syn. Thielaviopsis basicola), Ceratocystis smalleyi, two Cercospora beticola strains, Coleophoma cylindrospora, Fusarium fracticaudum, Phialophora cf. hyalina, and Morchella septimelata.</title>
        <authorList>
            <person name="Wingfield B.D."/>
            <person name="Bills G.F."/>
            <person name="Dong Y."/>
            <person name="Huang W."/>
            <person name="Nel W.J."/>
            <person name="Swalarsk-Parry B.S."/>
            <person name="Vaghefi N."/>
            <person name="Wilken P.M."/>
            <person name="An Z."/>
            <person name="de Beer Z.W."/>
            <person name="De Vos L."/>
            <person name="Chen L."/>
            <person name="Duong T.A."/>
            <person name="Gao Y."/>
            <person name="Hammerbacher A."/>
            <person name="Kikkert J.R."/>
            <person name="Li Y."/>
            <person name="Li H."/>
            <person name="Li K."/>
            <person name="Li Q."/>
            <person name="Liu X."/>
            <person name="Ma X."/>
            <person name="Naidoo K."/>
            <person name="Pethybridge S.J."/>
            <person name="Sun J."/>
            <person name="Steenkamp E.T."/>
            <person name="van der Nest M.A."/>
            <person name="van Wyk S."/>
            <person name="Wingfield M.J."/>
            <person name="Xiong C."/>
            <person name="Yue Q."/>
            <person name="Zhang X."/>
        </authorList>
    </citation>
    <scope>NUCLEOTIDE SEQUENCE [LARGE SCALE GENOMIC DNA]</scope>
    <source>
        <strain evidence="7 8">BP 5553</strain>
    </source>
</reference>
<dbReference type="Proteomes" id="UP000254866">
    <property type="component" value="Unassembled WGS sequence"/>
</dbReference>
<accession>A0A370TKW8</accession>
<dbReference type="InterPro" id="IPR013900">
    <property type="entry name" value="RNR_inhibitor"/>
</dbReference>
<dbReference type="PANTHER" id="PTHR28081">
    <property type="entry name" value="DAMAGE-REGULATED IMPORT FACILITATOR 1-RELATED"/>
    <property type="match status" value="1"/>
</dbReference>
<dbReference type="Pfam" id="PF08591">
    <property type="entry name" value="RNR_inhib"/>
    <property type="match status" value="1"/>
</dbReference>
<keyword evidence="8" id="KW-1185">Reference proteome</keyword>
<evidence type="ECO:0000256" key="1">
    <source>
        <dbReference type="ARBA" id="ARBA00004123"/>
    </source>
</evidence>
<evidence type="ECO:0000256" key="5">
    <source>
        <dbReference type="ARBA" id="ARBA00023242"/>
    </source>
</evidence>
<dbReference type="OrthoDB" id="4072855at2759"/>
<dbReference type="EMBL" id="NPIC01000005">
    <property type="protein sequence ID" value="RDL36155.1"/>
    <property type="molecule type" value="Genomic_DNA"/>
</dbReference>
<feature type="compositionally biased region" description="Acidic residues" evidence="6">
    <location>
        <begin position="143"/>
        <end position="158"/>
    </location>
</feature>
<dbReference type="PANTHER" id="PTHR28081:SF1">
    <property type="entry name" value="DAMAGE-REGULATED IMPORT FACILITATOR 1"/>
    <property type="match status" value="1"/>
</dbReference>
<evidence type="ECO:0000313" key="8">
    <source>
        <dbReference type="Proteomes" id="UP000254866"/>
    </source>
</evidence>
<feature type="compositionally biased region" description="Basic and acidic residues" evidence="6">
    <location>
        <begin position="100"/>
        <end position="112"/>
    </location>
</feature>
<dbReference type="GO" id="GO:0008104">
    <property type="term" value="P:intracellular protein localization"/>
    <property type="evidence" value="ECO:0007669"/>
    <property type="project" value="TreeGrafter"/>
</dbReference>
<dbReference type="GeneID" id="43599616"/>
<dbReference type="GO" id="GO:0005737">
    <property type="term" value="C:cytoplasm"/>
    <property type="evidence" value="ECO:0007669"/>
    <property type="project" value="UniProtKB-SubCell"/>
</dbReference>
<dbReference type="RefSeq" id="XP_031868811.1">
    <property type="nucleotide sequence ID" value="XM_032015390.1"/>
</dbReference>
<keyword evidence="4" id="KW-0963">Cytoplasm</keyword>
<dbReference type="GO" id="GO:1990846">
    <property type="term" value="F:ribonucleoside-diphosphate reductase inhibitor activity"/>
    <property type="evidence" value="ECO:0007669"/>
    <property type="project" value="TreeGrafter"/>
</dbReference>
<comment type="similarity">
    <text evidence="3">Belongs to the DIF1/spd1 family.</text>
</comment>
<proteinExistence type="inferred from homology"/>
<feature type="region of interest" description="Disordered" evidence="6">
    <location>
        <begin position="1"/>
        <end position="48"/>
    </location>
</feature>
<sequence length="268" mass="28473">MAHTHQAKRPYNGSQPSIASYFPAKTTSSSPTTRHERRSPSPALPQTVQANLLSVGMRVRKSVPEGYKTGTQYSGFGLFSTSTAPPSQPQPQPQRASPAPKKEAGGRPRARELTPFCGILKVGGLSMQQWGIYDSSGVGGGDSYDEEDDEEEEEDDDMPGLSSQGSTISASSVDSIRFGVPGAGNANKRRFFDDEDGGNTEQSIAWAGNAGLVGERVMAVPRRKRTGSLGLRRAVGQENGNGEVDFEDAEFLDYGLAVGGVEVEMGGV</sequence>
<evidence type="ECO:0000256" key="3">
    <source>
        <dbReference type="ARBA" id="ARBA00005459"/>
    </source>
</evidence>
<organism evidence="7 8">
    <name type="scientific">Venustampulla echinocandica</name>
    <dbReference type="NCBI Taxonomy" id="2656787"/>
    <lineage>
        <taxon>Eukaryota</taxon>
        <taxon>Fungi</taxon>
        <taxon>Dikarya</taxon>
        <taxon>Ascomycota</taxon>
        <taxon>Pezizomycotina</taxon>
        <taxon>Leotiomycetes</taxon>
        <taxon>Helotiales</taxon>
        <taxon>Pleuroascaceae</taxon>
        <taxon>Venustampulla</taxon>
    </lineage>
</organism>
<protein>
    <submittedName>
        <fullName evidence="7">Uncharacterized protein</fullName>
    </submittedName>
</protein>
<dbReference type="AlphaFoldDB" id="A0A370TKW8"/>
<gene>
    <name evidence="7" type="ORF">BP5553_06767</name>
</gene>
<feature type="region of interest" description="Disordered" evidence="6">
    <location>
        <begin position="66"/>
        <end position="112"/>
    </location>
</feature>
<evidence type="ECO:0000313" key="7">
    <source>
        <dbReference type="EMBL" id="RDL36155.1"/>
    </source>
</evidence>
<name>A0A370TKW8_9HELO</name>
<keyword evidence="5" id="KW-0539">Nucleus</keyword>
<comment type="caution">
    <text evidence="7">The sequence shown here is derived from an EMBL/GenBank/DDBJ whole genome shotgun (WGS) entry which is preliminary data.</text>
</comment>
<evidence type="ECO:0000256" key="6">
    <source>
        <dbReference type="SAM" id="MobiDB-lite"/>
    </source>
</evidence>